<dbReference type="PROSITE" id="PS50043">
    <property type="entry name" value="HTH_LUXR_2"/>
    <property type="match status" value="1"/>
</dbReference>
<dbReference type="InterPro" id="IPR011006">
    <property type="entry name" value="CheY-like_superfamily"/>
</dbReference>
<keyword evidence="5" id="KW-0804">Transcription</keyword>
<comment type="caution">
    <text evidence="9">The sequence shown here is derived from an EMBL/GenBank/DDBJ whole genome shotgun (WGS) entry which is preliminary data.</text>
</comment>
<reference evidence="9" key="2">
    <citation type="submission" date="2020-09" db="EMBL/GenBank/DDBJ databases">
        <authorList>
            <person name="Sun Q."/>
            <person name="Kim S."/>
        </authorList>
    </citation>
    <scope>NUCLEOTIDE SEQUENCE</scope>
    <source>
        <strain evidence="9">KCTC 42650</strain>
    </source>
</reference>
<gene>
    <name evidence="9" type="ORF">GCM10017056_52150</name>
</gene>
<dbReference type="SMART" id="SM00421">
    <property type="entry name" value="HTH_LUXR"/>
    <property type="match status" value="1"/>
</dbReference>
<sequence>MSAPLILCIEDEPSLRDDIAAELGEAGYEVIQAADARDALERLDDRRPDLILCDIVMPGMDGRALLAHLRSARPELNGIPFVFLTALSSREQMIEGRRAGADDYLTKPIDYDLLRAMIAARLDQVARLRSAGGREAETDALDRLTVGVVLLDVEGGVCHANRAAIELARDAGITLEPRLTGKGEGGRKLAGLLARILSGSESGAALWLDDGSRRVMVLGRPLGTGPTRDGTAAMLTLSDPDRHEALDPVALRQLFDLTPTEADVARLVAEGLRRDQVAARLGVSTNTVAFHLRNIFDKTGTRRQADLVALILSMPMAWSDP</sequence>
<proteinExistence type="predicted"/>
<dbReference type="CDD" id="cd06170">
    <property type="entry name" value="LuxR_C_like"/>
    <property type="match status" value="1"/>
</dbReference>
<keyword evidence="2" id="KW-0902">Two-component regulatory system</keyword>
<dbReference type="PRINTS" id="PR00038">
    <property type="entry name" value="HTHLUXR"/>
</dbReference>
<accession>A0A8J3H467</accession>
<dbReference type="GO" id="GO:0032993">
    <property type="term" value="C:protein-DNA complex"/>
    <property type="evidence" value="ECO:0007669"/>
    <property type="project" value="TreeGrafter"/>
</dbReference>
<evidence type="ECO:0000256" key="6">
    <source>
        <dbReference type="PROSITE-ProRule" id="PRU00169"/>
    </source>
</evidence>
<dbReference type="Gene3D" id="3.40.50.2300">
    <property type="match status" value="1"/>
</dbReference>
<feature type="modified residue" description="4-aspartylphosphate" evidence="6">
    <location>
        <position position="54"/>
    </location>
</feature>
<dbReference type="PROSITE" id="PS50110">
    <property type="entry name" value="RESPONSE_REGULATORY"/>
    <property type="match status" value="1"/>
</dbReference>
<dbReference type="SMART" id="SM00448">
    <property type="entry name" value="REC"/>
    <property type="match status" value="1"/>
</dbReference>
<dbReference type="InterPro" id="IPR000792">
    <property type="entry name" value="Tscrpt_reg_LuxR_C"/>
</dbReference>
<dbReference type="InterPro" id="IPR039420">
    <property type="entry name" value="WalR-like"/>
</dbReference>
<keyword evidence="10" id="KW-1185">Reference proteome</keyword>
<evidence type="ECO:0000256" key="4">
    <source>
        <dbReference type="ARBA" id="ARBA00023125"/>
    </source>
</evidence>
<dbReference type="InterPro" id="IPR001789">
    <property type="entry name" value="Sig_transdc_resp-reg_receiver"/>
</dbReference>
<dbReference type="Pfam" id="PF00072">
    <property type="entry name" value="Response_reg"/>
    <property type="match status" value="1"/>
</dbReference>
<dbReference type="SUPFAM" id="SSF46894">
    <property type="entry name" value="C-terminal effector domain of the bipartite response regulators"/>
    <property type="match status" value="1"/>
</dbReference>
<dbReference type="InterPro" id="IPR036388">
    <property type="entry name" value="WH-like_DNA-bd_sf"/>
</dbReference>
<evidence type="ECO:0000256" key="3">
    <source>
        <dbReference type="ARBA" id="ARBA00023015"/>
    </source>
</evidence>
<evidence type="ECO:0000259" key="7">
    <source>
        <dbReference type="PROSITE" id="PS50043"/>
    </source>
</evidence>
<evidence type="ECO:0000259" key="8">
    <source>
        <dbReference type="PROSITE" id="PS50110"/>
    </source>
</evidence>
<evidence type="ECO:0000313" key="9">
    <source>
        <dbReference type="EMBL" id="GHF75173.1"/>
    </source>
</evidence>
<evidence type="ECO:0000313" key="10">
    <source>
        <dbReference type="Proteomes" id="UP000626220"/>
    </source>
</evidence>
<dbReference type="Proteomes" id="UP000626220">
    <property type="component" value="Unassembled WGS sequence"/>
</dbReference>
<dbReference type="CDD" id="cd17574">
    <property type="entry name" value="REC_OmpR"/>
    <property type="match status" value="1"/>
</dbReference>
<keyword evidence="4 9" id="KW-0238">DNA-binding</keyword>
<dbReference type="Gene3D" id="1.10.10.10">
    <property type="entry name" value="Winged helix-like DNA-binding domain superfamily/Winged helix DNA-binding domain"/>
    <property type="match status" value="1"/>
</dbReference>
<protein>
    <submittedName>
        <fullName evidence="9">DNA-binding response regulator</fullName>
    </submittedName>
</protein>
<evidence type="ECO:0000256" key="1">
    <source>
        <dbReference type="ARBA" id="ARBA00022553"/>
    </source>
</evidence>
<keyword evidence="3" id="KW-0805">Transcription regulation</keyword>
<feature type="domain" description="HTH luxR-type" evidence="7">
    <location>
        <begin position="250"/>
        <end position="315"/>
    </location>
</feature>
<feature type="domain" description="Response regulatory" evidence="8">
    <location>
        <begin position="5"/>
        <end position="122"/>
    </location>
</feature>
<dbReference type="AlphaFoldDB" id="A0A8J3H467"/>
<dbReference type="Pfam" id="PF00196">
    <property type="entry name" value="GerE"/>
    <property type="match status" value="1"/>
</dbReference>
<name>A0A8J3H467_9RHOB</name>
<evidence type="ECO:0000256" key="5">
    <source>
        <dbReference type="ARBA" id="ARBA00023163"/>
    </source>
</evidence>
<organism evidence="9 10">
    <name type="scientific">Seohaeicola zhoushanensis</name>
    <dbReference type="NCBI Taxonomy" id="1569283"/>
    <lineage>
        <taxon>Bacteria</taxon>
        <taxon>Pseudomonadati</taxon>
        <taxon>Pseudomonadota</taxon>
        <taxon>Alphaproteobacteria</taxon>
        <taxon>Rhodobacterales</taxon>
        <taxon>Roseobacteraceae</taxon>
        <taxon>Seohaeicola</taxon>
    </lineage>
</organism>
<dbReference type="PANTHER" id="PTHR48111:SF1">
    <property type="entry name" value="TWO-COMPONENT RESPONSE REGULATOR ORR33"/>
    <property type="match status" value="1"/>
</dbReference>
<reference evidence="9" key="1">
    <citation type="journal article" date="2014" name="Int. J. Syst. Evol. Microbiol.">
        <title>Complete genome sequence of Corynebacterium casei LMG S-19264T (=DSM 44701T), isolated from a smear-ripened cheese.</title>
        <authorList>
            <consortium name="US DOE Joint Genome Institute (JGI-PGF)"/>
            <person name="Walter F."/>
            <person name="Albersmeier A."/>
            <person name="Kalinowski J."/>
            <person name="Ruckert C."/>
        </authorList>
    </citation>
    <scope>NUCLEOTIDE SEQUENCE</scope>
    <source>
        <strain evidence="9">KCTC 42650</strain>
    </source>
</reference>
<dbReference type="EMBL" id="BNCJ01000044">
    <property type="protein sequence ID" value="GHF75173.1"/>
    <property type="molecule type" value="Genomic_DNA"/>
</dbReference>
<dbReference type="GO" id="GO:0000156">
    <property type="term" value="F:phosphorelay response regulator activity"/>
    <property type="evidence" value="ECO:0007669"/>
    <property type="project" value="TreeGrafter"/>
</dbReference>
<dbReference type="RefSeq" id="WP_189683076.1">
    <property type="nucleotide sequence ID" value="NZ_BNCJ01000044.1"/>
</dbReference>
<dbReference type="GO" id="GO:0000976">
    <property type="term" value="F:transcription cis-regulatory region binding"/>
    <property type="evidence" value="ECO:0007669"/>
    <property type="project" value="TreeGrafter"/>
</dbReference>
<dbReference type="GO" id="GO:0006355">
    <property type="term" value="P:regulation of DNA-templated transcription"/>
    <property type="evidence" value="ECO:0007669"/>
    <property type="project" value="InterPro"/>
</dbReference>
<dbReference type="InterPro" id="IPR016032">
    <property type="entry name" value="Sig_transdc_resp-reg_C-effctor"/>
</dbReference>
<dbReference type="GO" id="GO:0005829">
    <property type="term" value="C:cytosol"/>
    <property type="evidence" value="ECO:0007669"/>
    <property type="project" value="TreeGrafter"/>
</dbReference>
<dbReference type="PANTHER" id="PTHR48111">
    <property type="entry name" value="REGULATOR OF RPOS"/>
    <property type="match status" value="1"/>
</dbReference>
<dbReference type="SUPFAM" id="SSF52172">
    <property type="entry name" value="CheY-like"/>
    <property type="match status" value="1"/>
</dbReference>
<evidence type="ECO:0000256" key="2">
    <source>
        <dbReference type="ARBA" id="ARBA00023012"/>
    </source>
</evidence>
<keyword evidence="1 6" id="KW-0597">Phosphoprotein</keyword>